<reference evidence="1 2" key="1">
    <citation type="submission" date="2023-10" db="EMBL/GenBank/DDBJ databases">
        <title>Draft genome sequence of Xylaria bambusicola isolate GMP-LS, the root and basal stem rot pathogen of sugarcane in Indonesia.</title>
        <authorList>
            <person name="Selvaraj P."/>
            <person name="Muralishankar V."/>
            <person name="Muruganantham S."/>
            <person name="Sp S."/>
            <person name="Haryani S."/>
            <person name="Lau K.J.X."/>
            <person name="Naqvi N.I."/>
        </authorList>
    </citation>
    <scope>NUCLEOTIDE SEQUENCE [LARGE SCALE GENOMIC DNA]</scope>
    <source>
        <strain evidence="1">GMP-LS</strain>
    </source>
</reference>
<protein>
    <submittedName>
        <fullName evidence="1">Uncharacterized protein</fullName>
    </submittedName>
</protein>
<accession>A0AAN7UIP3</accession>
<name>A0AAN7UIP3_9PEZI</name>
<gene>
    <name evidence="1" type="ORF">RRF57_005983</name>
</gene>
<comment type="caution">
    <text evidence="1">The sequence shown here is derived from an EMBL/GenBank/DDBJ whole genome shotgun (WGS) entry which is preliminary data.</text>
</comment>
<organism evidence="1 2">
    <name type="scientific">Xylaria bambusicola</name>
    <dbReference type="NCBI Taxonomy" id="326684"/>
    <lineage>
        <taxon>Eukaryota</taxon>
        <taxon>Fungi</taxon>
        <taxon>Dikarya</taxon>
        <taxon>Ascomycota</taxon>
        <taxon>Pezizomycotina</taxon>
        <taxon>Sordariomycetes</taxon>
        <taxon>Xylariomycetidae</taxon>
        <taxon>Xylariales</taxon>
        <taxon>Xylariaceae</taxon>
        <taxon>Xylaria</taxon>
    </lineage>
</organism>
<evidence type="ECO:0000313" key="2">
    <source>
        <dbReference type="Proteomes" id="UP001305414"/>
    </source>
</evidence>
<dbReference type="EMBL" id="JAWHQM010000015">
    <property type="protein sequence ID" value="KAK5630268.1"/>
    <property type="molecule type" value="Genomic_DNA"/>
</dbReference>
<proteinExistence type="predicted"/>
<keyword evidence="2" id="KW-1185">Reference proteome</keyword>
<dbReference type="Proteomes" id="UP001305414">
    <property type="component" value="Unassembled WGS sequence"/>
</dbReference>
<sequence>MTMNKIRCHFNTVKAQGILNSTQFVVDLGKIQRPIACLLKSYILAKPSKDRIQPDDQTDRFGIQ</sequence>
<evidence type="ECO:0000313" key="1">
    <source>
        <dbReference type="EMBL" id="KAK5630268.1"/>
    </source>
</evidence>
<dbReference type="AlphaFoldDB" id="A0AAN7UIP3"/>